<dbReference type="SUPFAM" id="SSF48350">
    <property type="entry name" value="GTPase activation domain, GAP"/>
    <property type="match status" value="1"/>
</dbReference>
<proteinExistence type="predicted"/>
<evidence type="ECO:0000256" key="2">
    <source>
        <dbReference type="ARBA" id="ARBA00022553"/>
    </source>
</evidence>
<feature type="region of interest" description="Disordered" evidence="3">
    <location>
        <begin position="379"/>
        <end position="427"/>
    </location>
</feature>
<reference evidence="5 6" key="1">
    <citation type="journal article" date="2016" name="Mol. Biol. Evol.">
        <title>Comparative Genomics of Early-Diverging Mushroom-Forming Fungi Provides Insights into the Origins of Lignocellulose Decay Capabilities.</title>
        <authorList>
            <person name="Nagy L.G."/>
            <person name="Riley R."/>
            <person name="Tritt A."/>
            <person name="Adam C."/>
            <person name="Daum C."/>
            <person name="Floudas D."/>
            <person name="Sun H."/>
            <person name="Yadav J.S."/>
            <person name="Pangilinan J."/>
            <person name="Larsson K.H."/>
            <person name="Matsuura K."/>
            <person name="Barry K."/>
            <person name="Labutti K."/>
            <person name="Kuo R."/>
            <person name="Ohm R.A."/>
            <person name="Bhattacharya S.S."/>
            <person name="Shirouzu T."/>
            <person name="Yoshinaga Y."/>
            <person name="Martin F.M."/>
            <person name="Grigoriev I.V."/>
            <person name="Hibbett D.S."/>
        </authorList>
    </citation>
    <scope>NUCLEOTIDE SEQUENCE [LARGE SCALE GENOMIC DNA]</scope>
    <source>
        <strain evidence="5 6">HHB12733</strain>
    </source>
</reference>
<dbReference type="Gene3D" id="2.30.29.30">
    <property type="entry name" value="Pleckstrin-homology domain (PH domain)/Phosphotyrosine-binding domain (PTB)"/>
    <property type="match status" value="1"/>
</dbReference>
<gene>
    <name evidence="5" type="ORF">CALCODRAFT_470049</name>
</gene>
<dbReference type="InterPro" id="IPR039360">
    <property type="entry name" value="Ras_GTPase"/>
</dbReference>
<dbReference type="SMART" id="SM00323">
    <property type="entry name" value="RasGAP"/>
    <property type="match status" value="1"/>
</dbReference>
<sequence length="2866" mass="318102">MSSSNRPEAHRSGLSHSLSISRGGIPFMRRRPPHQQHTAHRESVQHIATPPDDTATMTTTTDTRSNESSWLRPAISYSSLRSGTPHDRHLNSLIMRLKAELPVYSKRTLSMVEGDEALGQTVASIVQLADFRLDGVAWALANLLDELNAGTSPPIGSTSSDSDSRYPPLEVMQSQLFVLKVLAAAIAYKWQHHTAEGPRTTRGSTWSTREDRMRQASSSTASSQADLHSTRMVYSPPPRLRSLDEDGDRSRQPSSSSGSSLAGVTQSTAVPSHGAYPWSTSALQSPVVSIRDSPMSGPQQSFSHTSDVPLMTEQVAKYVLLTLLPYLRKSSAGSYSAAANTDSYVKASATTPIDYDRPTNIAHLITVAAAPVRLRPMPSTPSAASVGSVPSTPATSTPGYSPSVNSQQASSQYPARPASGSGGTNIPLPQLTPIPSLTIPVSILLSPIPPAWAMIQKGCRLVIYGYISQIIFHLSATNWSTVYERIQSKIRDVGGEGRDKEGVDMTEIELVSLSALNRGRLIQVLSDLASLLIQMRRPAQLIMCVAIHAAIMKWINTCPAELASLIRGEFRLDGAPERVFDTILMIEHEHPKIFVPALSMLLAISPDRLRSLTVAQYNKPGMKKACNILETLRKHLNTATHQSEVSVACYVDLCAAAIHLPPGDDFSVLGELASELADDLRLRLITPSPPLKPFWNSSDTIDTHLYADAIVAMFWFAPAYTVQTVFPKLFAPEQAYAVKLVGVKALIRLAAEQLRLPHQPPLSQVFPLASQHLPDLYHALANPPGAEDDTNVFVHYHPQMKQSDLDNLDDRDTLLLAIVGLWRSDLSFLGSRDDPERLVKTGARVTRDSQMLLRTTSQQVLRIVVTQLLVEIGIHINLNMGPGFNAFHDQDNANISSILCLISDRLLASRGDYDDQRLYLSTLQTCLTHLSRNVDTPAVSPAIFVALNLVEVALLSTLVTPMMDICAVACSCLSLLADCEDLTRSRSDATLYLNHADIVSRVTAYKQLSDPSDRAIGGHAYQQRRIRTILKQIAFAWPVNIATWQEYHRKLSSFDAAAIRSADSAATAPRMRQASRWDSSGDEQFEWQNTVLFLATFSGCCLGTGDMQSLADFVPRSDLPEQFLETKAPELLLSSFLASTCEILLRGAPFASNTVRDALGSDLDPRCFPQLLGHLERLCIANFERPSATGGDWDDDTLFMMLQVSTVLTRILANPDAVQLSASRVDFGRIIRLFHDFINTYEGDFEETLRAKLQFASLSEAAFSCEDLPLGNDFHLRQTCLNTFSEWVTDIQPGRATGIVSATLTKDVENTLLRAIIILTDGLSLKSDDEGSKVQEQSRMFYHYFRFFLGIVTRTLASTDIPRTVSTLDVSQPVDLLGLVAATDMKTIALERDMKILREKAFSGLANLLFANHQAGFKHCFSMTFHEDARIRAAFLQIFKEALDRGTAFHMSEDLPPTIKSNVLIEFVRDPNLLVVQALCEVAVPNDAVEDLESVLLHIFDQEESLVALAKVLIEQEFQRTSQEAELFRNNSLRNRLLSRIAREQSSSYLRRVLSPLMKRIVELPSDLTLEIDPHKIDPHQTDDDETRTKTRTENAKAIAKITTVFLATLEAASSRVPNVIREICHHIAVIAGKVFPNNVYASVAGFMFLRCINPAISQPSTVGIEIDVTPRNQRVLLLVTKVIQNVANNVLFGKEGAHMEVLNEHMLEAIPYVWKFLRDVSSDPRHRPVNWSEMPVRHADETDILILHRFFHRNLGNIGQQLLTIHTKASTPQQQQLYLTEGKRLWDQLVDKLVEVGSLPENLAPISTRWEAHAPLQGFLRRYVRANLENVAHLFVRLQPDTPTLLYQASKIQADVIEYDALINLIFRELSREPTEDFQIIVDMTSFTNTSIIPSRWIKHFVDLIPLELVERCRAIYFVNINRVGQSYLRKLYYEFSGLGLDRLNMSSISIADLRKMFPASEVLYDMEADRGSAIEFTDVDLWDVFHTRHSCSLRVSATQLYVETIKPQTIFPGFQARLVEIVPLAEIDDCVQSQTVQDEMLFAVARAKGEALRFSSRDGEAIMRAIRKAKEGVPGYKAKDSSREHRFNAGTALLNVALNNLCHKDDSVRIAALGLLRSTVGRMGYNLAVLPTGYFVPANPYTTALSYADVVVKGLPHIVVDFLKDFSSSFGRLTNVEKIACLKYLRPFIKSLALETANQWTFLGRDAMSMQMRECIRHFIALTVNFESVYGALQGSIWSVIARHPGLARLAVDEVVKAAVDGLTGTRKTDILADTLVLLSSTYARGKTIARLQKLLTRVTFRSSAPFTDNALWNEVAILTRLVLVLTSETENPMHVIGYFAELSHFITLLAGTGPDKMRISVHGITLNLLQALSNLRQELRSDFSSIQGMIELLRSNDFLRDFGLVQTKFAGLENTEFIVGTGQLPVDAMRRITGFLLDAAEAGSETPSQANAWRARWTSLLVATALRSPPYVQTRSYYILGTVLTSVPLSGPYIDDDLVQQFLHALDVIITKPVTEGKNNCLASILDCLCRILFALPDESKYPTNLFWLAVMLFQSNIKALYRPLVELMRGILDVLQRRHYLEHVAFSDYLLDARLSLTYDWTGLEANIGLQFQTYFSICLAHCITYALRNPDTQDAASTLLYSLLMATRSKERDLEPGSLLSHDSIGYFLALVTVSTTPSAMLQLLRTARVGEDWYPDSLMDPAADPNATPILSFGMLGIQDHDKALVTAAFLLSLLRGARSDAERELLCHMLADISQEFPKVVEQIFDQLEKTTDVFSTSNNRSILEALGTIYSVVLTRQSNRSSTSIGRANSDGDGQSRAGTTNSTTLQQALEDYGMTGLIGSPPLDILEACALITRTFT</sequence>
<keyword evidence="2" id="KW-0597">Phosphoprotein</keyword>
<name>A0A165FTI8_9BASI</name>
<feature type="region of interest" description="Disordered" evidence="3">
    <location>
        <begin position="194"/>
        <end position="266"/>
    </location>
</feature>
<dbReference type="InterPro" id="IPR036865">
    <property type="entry name" value="CRAL-TRIO_dom_sf"/>
</dbReference>
<feature type="region of interest" description="Disordered" evidence="3">
    <location>
        <begin position="1"/>
        <end position="67"/>
    </location>
</feature>
<feature type="region of interest" description="Disordered" evidence="3">
    <location>
        <begin position="2809"/>
        <end position="2828"/>
    </location>
</feature>
<dbReference type="InterPro" id="IPR011993">
    <property type="entry name" value="PH-like_dom_sf"/>
</dbReference>
<organism evidence="5 6">
    <name type="scientific">Calocera cornea HHB12733</name>
    <dbReference type="NCBI Taxonomy" id="1353952"/>
    <lineage>
        <taxon>Eukaryota</taxon>
        <taxon>Fungi</taxon>
        <taxon>Dikarya</taxon>
        <taxon>Basidiomycota</taxon>
        <taxon>Agaricomycotina</taxon>
        <taxon>Dacrymycetes</taxon>
        <taxon>Dacrymycetales</taxon>
        <taxon>Dacrymycetaceae</taxon>
        <taxon>Calocera</taxon>
    </lineage>
</organism>
<dbReference type="Gene3D" id="1.10.506.10">
    <property type="entry name" value="GTPase Activation - p120gap, domain 1"/>
    <property type="match status" value="1"/>
</dbReference>
<feature type="compositionally biased region" description="Basic and acidic residues" evidence="3">
    <location>
        <begin position="241"/>
        <end position="251"/>
    </location>
</feature>
<evidence type="ECO:0000256" key="1">
    <source>
        <dbReference type="ARBA" id="ARBA00022468"/>
    </source>
</evidence>
<evidence type="ECO:0000256" key="3">
    <source>
        <dbReference type="SAM" id="MobiDB-lite"/>
    </source>
</evidence>
<dbReference type="OrthoDB" id="28245at2759"/>
<feature type="domain" description="Ras-GAP" evidence="4">
    <location>
        <begin position="1488"/>
        <end position="1689"/>
    </location>
</feature>
<dbReference type="InterPro" id="IPR008936">
    <property type="entry name" value="Rho_GTPase_activation_prot"/>
</dbReference>
<dbReference type="Proteomes" id="UP000076842">
    <property type="component" value="Unassembled WGS sequence"/>
</dbReference>
<dbReference type="InterPro" id="IPR001251">
    <property type="entry name" value="CRAL-TRIO_dom"/>
</dbReference>
<feature type="compositionally biased region" description="Polar residues" evidence="3">
    <location>
        <begin position="380"/>
        <end position="413"/>
    </location>
</feature>
<dbReference type="SUPFAM" id="SSF48371">
    <property type="entry name" value="ARM repeat"/>
    <property type="match status" value="1"/>
</dbReference>
<dbReference type="PANTHER" id="PTHR10194:SF142">
    <property type="entry name" value="NEUROFIBROMIN"/>
    <property type="match status" value="1"/>
</dbReference>
<dbReference type="InterPro" id="IPR001936">
    <property type="entry name" value="RasGAP_dom"/>
</dbReference>
<keyword evidence="6" id="KW-1185">Reference proteome</keyword>
<evidence type="ECO:0000259" key="4">
    <source>
        <dbReference type="PROSITE" id="PS50018"/>
    </source>
</evidence>
<dbReference type="InterPro" id="IPR016024">
    <property type="entry name" value="ARM-type_fold"/>
</dbReference>
<feature type="compositionally biased region" description="Low complexity" evidence="3">
    <location>
        <begin position="48"/>
        <end position="63"/>
    </location>
</feature>
<dbReference type="InParanoid" id="A0A165FTI8"/>
<dbReference type="Pfam" id="PF00616">
    <property type="entry name" value="RasGAP"/>
    <property type="match status" value="1"/>
</dbReference>
<dbReference type="Pfam" id="PF13716">
    <property type="entry name" value="CRAL_TRIO_2"/>
    <property type="match status" value="1"/>
</dbReference>
<feature type="compositionally biased region" description="Low complexity" evidence="3">
    <location>
        <begin position="215"/>
        <end position="225"/>
    </location>
</feature>
<dbReference type="EMBL" id="KV423967">
    <property type="protein sequence ID" value="KZT57183.1"/>
    <property type="molecule type" value="Genomic_DNA"/>
</dbReference>
<keyword evidence="1" id="KW-0343">GTPase activation</keyword>
<evidence type="ECO:0000313" key="6">
    <source>
        <dbReference type="Proteomes" id="UP000076842"/>
    </source>
</evidence>
<accession>A0A165FTI8</accession>
<dbReference type="PANTHER" id="PTHR10194">
    <property type="entry name" value="RAS GTPASE-ACTIVATING PROTEINS"/>
    <property type="match status" value="1"/>
</dbReference>
<dbReference type="PROSITE" id="PS50018">
    <property type="entry name" value="RAS_GTPASE_ACTIV_2"/>
    <property type="match status" value="1"/>
</dbReference>
<evidence type="ECO:0000313" key="5">
    <source>
        <dbReference type="EMBL" id="KZT57183.1"/>
    </source>
</evidence>
<dbReference type="GO" id="GO:0005096">
    <property type="term" value="F:GTPase activator activity"/>
    <property type="evidence" value="ECO:0007669"/>
    <property type="project" value="UniProtKB-KW"/>
</dbReference>
<dbReference type="Gene3D" id="3.40.525.10">
    <property type="entry name" value="CRAL-TRIO lipid binding domain"/>
    <property type="match status" value="1"/>
</dbReference>
<feature type="compositionally biased region" description="Basic residues" evidence="3">
    <location>
        <begin position="28"/>
        <end position="38"/>
    </location>
</feature>
<dbReference type="STRING" id="1353952.A0A165FTI8"/>
<protein>
    <recommendedName>
        <fullName evidence="4">Ras-GAP domain-containing protein</fullName>
    </recommendedName>
</protein>